<keyword evidence="2" id="KW-1185">Reference proteome</keyword>
<organism evidence="1 2">
    <name type="scientific">Campylobacter majalis</name>
    <dbReference type="NCBI Taxonomy" id="2790656"/>
    <lineage>
        <taxon>Bacteria</taxon>
        <taxon>Pseudomonadati</taxon>
        <taxon>Campylobacterota</taxon>
        <taxon>Epsilonproteobacteria</taxon>
        <taxon>Campylobacterales</taxon>
        <taxon>Campylobacteraceae</taxon>
        <taxon>Campylobacter</taxon>
    </lineage>
</organism>
<dbReference type="Gene3D" id="3.40.50.1110">
    <property type="entry name" value="SGNH hydrolase"/>
    <property type="match status" value="1"/>
</dbReference>
<dbReference type="EMBL" id="CAJHOF010000005">
    <property type="protein sequence ID" value="CAD7287849.1"/>
    <property type="molecule type" value="Genomic_DNA"/>
</dbReference>
<evidence type="ECO:0008006" key="3">
    <source>
        <dbReference type="Google" id="ProtNLM"/>
    </source>
</evidence>
<evidence type="ECO:0000313" key="2">
    <source>
        <dbReference type="Proteomes" id="UP000789803"/>
    </source>
</evidence>
<proteinExistence type="predicted"/>
<dbReference type="InterPro" id="IPR007407">
    <property type="entry name" value="DUF459"/>
</dbReference>
<dbReference type="RefSeq" id="WP_229932546.1">
    <property type="nucleotide sequence ID" value="NZ_CAJHOF010000005.1"/>
</dbReference>
<dbReference type="Proteomes" id="UP000789803">
    <property type="component" value="Unassembled WGS sequence"/>
</dbReference>
<accession>A0ABN7K7C0</accession>
<evidence type="ECO:0000313" key="1">
    <source>
        <dbReference type="EMBL" id="CAD7287849.1"/>
    </source>
</evidence>
<comment type="caution">
    <text evidence="1">The sequence shown here is derived from an EMBL/GenBank/DDBJ whole genome shotgun (WGS) entry which is preliminary data.</text>
</comment>
<protein>
    <recommendedName>
        <fullName evidence="3">DUF459 domain-containing protein</fullName>
    </recommendedName>
</protein>
<dbReference type="SUPFAM" id="SSF52266">
    <property type="entry name" value="SGNH hydrolase"/>
    <property type="match status" value="1"/>
</dbReference>
<reference evidence="1 2" key="1">
    <citation type="submission" date="2020-11" db="EMBL/GenBank/DDBJ databases">
        <authorList>
            <person name="Peeters C."/>
        </authorList>
    </citation>
    <scope>NUCLEOTIDE SEQUENCE [LARGE SCALE GENOMIC DNA]</scope>
    <source>
        <strain evidence="1 2">LMG 7974</strain>
    </source>
</reference>
<sequence length="342" mass="39247">MFRFIFTIIFTIIITSYIMQKPLQTYLGQKYNDDFGLTKLTQNPLFKKGDEFYSYLKVKFKNENLKLSDENTTEQASKPLQEISNEKTAEILAIKLDTNKTEQSTSKISTIQIDTNNTKQDEILVSIPDEINLKIGDEVLFIGDSIMRNIAIASKKFLATKEIKAIDISKHSTGLINKNYYDWKSASNEALRSNKNIKLMVVLFGANDTWGRTIDGKYRDFNTTKWTALYQKRIQEIYDVAKNNKTDVLWLGVPCMKKSDFDDKMATLNIIFENSAKLHNKNYINTKEIICPQQTYATHITNDNNKSIKVREGDGIHLNYEGGKAVAKKILSKIRIDENSTK</sequence>
<dbReference type="Pfam" id="PF04311">
    <property type="entry name" value="DUF459"/>
    <property type="match status" value="1"/>
</dbReference>
<name>A0ABN7K7C0_9BACT</name>
<gene>
    <name evidence="1" type="ORF">LMG7974_00737</name>
</gene>
<dbReference type="InterPro" id="IPR036514">
    <property type="entry name" value="SGNH_hydro_sf"/>
</dbReference>